<evidence type="ECO:0000256" key="14">
    <source>
        <dbReference type="ARBA" id="ARBA00023231"/>
    </source>
</evidence>
<dbReference type="PANTHER" id="PTHR30586">
    <property type="entry name" value="ELECTRON TRANSPORT COMPLEX PROTEIN RNFE"/>
    <property type="match status" value="1"/>
</dbReference>
<dbReference type="PANTHER" id="PTHR30586:SF1">
    <property type="entry name" value="NA(+)-TRANSLOCATING NADH-QUINONE REDUCTASE SUBUNIT D"/>
    <property type="match status" value="1"/>
</dbReference>
<evidence type="ECO:0000313" key="17">
    <source>
        <dbReference type="Proteomes" id="UP000645462"/>
    </source>
</evidence>
<feature type="transmembrane region" description="Helical" evidence="15">
    <location>
        <begin position="171"/>
        <end position="198"/>
    </location>
</feature>
<keyword evidence="4" id="KW-0997">Cell inner membrane</keyword>
<comment type="subcellular location">
    <subcellularLocation>
        <location evidence="1">Endomembrane system</location>
        <topology evidence="1">Multi-pass membrane protein</topology>
    </subcellularLocation>
</comment>
<protein>
    <submittedName>
        <fullName evidence="16">Na(+)-translocating NADH-quinone reductase subunit D</fullName>
    </submittedName>
</protein>
<evidence type="ECO:0000256" key="12">
    <source>
        <dbReference type="ARBA" id="ARBA00023136"/>
    </source>
</evidence>
<keyword evidence="7 15" id="KW-1133">Transmembrane helix</keyword>
<evidence type="ECO:0000256" key="13">
    <source>
        <dbReference type="ARBA" id="ARBA00023201"/>
    </source>
</evidence>
<dbReference type="NCBIfam" id="NF006777">
    <property type="entry name" value="PRK09292.1"/>
    <property type="match status" value="1"/>
</dbReference>
<gene>
    <name evidence="16" type="primary">nqrD</name>
    <name evidence="16" type="ORF">GCM10011363_36550</name>
</gene>
<comment type="caution">
    <text evidence="16">The sequence shown here is derived from an EMBL/GenBank/DDBJ whole genome shotgun (WGS) entry which is preliminary data.</text>
</comment>
<evidence type="ECO:0000256" key="11">
    <source>
        <dbReference type="ARBA" id="ARBA00023075"/>
    </source>
</evidence>
<evidence type="ECO:0000256" key="1">
    <source>
        <dbReference type="ARBA" id="ARBA00004127"/>
    </source>
</evidence>
<organism evidence="16 17">
    <name type="scientific">Marivita lacus</name>
    <dbReference type="NCBI Taxonomy" id="1323742"/>
    <lineage>
        <taxon>Bacteria</taxon>
        <taxon>Pseudomonadati</taxon>
        <taxon>Pseudomonadota</taxon>
        <taxon>Alphaproteobacteria</taxon>
        <taxon>Rhodobacterales</taxon>
        <taxon>Roseobacteraceae</taxon>
        <taxon>Marivita</taxon>
    </lineage>
</organism>
<keyword evidence="3" id="KW-1003">Cell membrane</keyword>
<name>A0ABQ1L5E8_9RHOB</name>
<dbReference type="RefSeq" id="WP_188483527.1">
    <property type="nucleotide sequence ID" value="NZ_BMFC01000012.1"/>
</dbReference>
<evidence type="ECO:0000256" key="8">
    <source>
        <dbReference type="ARBA" id="ARBA00023027"/>
    </source>
</evidence>
<evidence type="ECO:0000256" key="6">
    <source>
        <dbReference type="ARBA" id="ARBA00022967"/>
    </source>
</evidence>
<reference evidence="17" key="1">
    <citation type="journal article" date="2019" name="Int. J. Syst. Evol. Microbiol.">
        <title>The Global Catalogue of Microorganisms (GCM) 10K type strain sequencing project: providing services to taxonomists for standard genome sequencing and annotation.</title>
        <authorList>
            <consortium name="The Broad Institute Genomics Platform"/>
            <consortium name="The Broad Institute Genome Sequencing Center for Infectious Disease"/>
            <person name="Wu L."/>
            <person name="Ma J."/>
        </authorList>
    </citation>
    <scope>NUCLEOTIDE SEQUENCE [LARGE SCALE GENOMIC DNA]</scope>
    <source>
        <strain evidence="17">CGMCC 1.12478</strain>
    </source>
</reference>
<evidence type="ECO:0000256" key="2">
    <source>
        <dbReference type="ARBA" id="ARBA00022448"/>
    </source>
</evidence>
<evidence type="ECO:0000256" key="5">
    <source>
        <dbReference type="ARBA" id="ARBA00022692"/>
    </source>
</evidence>
<keyword evidence="11" id="KW-0830">Ubiquinone</keyword>
<evidence type="ECO:0000256" key="10">
    <source>
        <dbReference type="ARBA" id="ARBA00023065"/>
    </source>
</evidence>
<keyword evidence="12 15" id="KW-0472">Membrane</keyword>
<evidence type="ECO:0000256" key="15">
    <source>
        <dbReference type="SAM" id="Phobius"/>
    </source>
</evidence>
<dbReference type="InterPro" id="IPR011292">
    <property type="entry name" value="NqrD"/>
</dbReference>
<keyword evidence="13" id="KW-0739">Sodium transport</keyword>
<dbReference type="EMBL" id="BMFC01000012">
    <property type="protein sequence ID" value="GGC16750.1"/>
    <property type="molecule type" value="Genomic_DNA"/>
</dbReference>
<keyword evidence="8" id="KW-0520">NAD</keyword>
<feature type="transmembrane region" description="Helical" evidence="15">
    <location>
        <begin position="74"/>
        <end position="94"/>
    </location>
</feature>
<proteinExistence type="predicted"/>
<feature type="transmembrane region" description="Helical" evidence="15">
    <location>
        <begin position="130"/>
        <end position="151"/>
    </location>
</feature>
<dbReference type="Pfam" id="PF02508">
    <property type="entry name" value="Rnf-Nqr"/>
    <property type="match status" value="1"/>
</dbReference>
<evidence type="ECO:0000256" key="9">
    <source>
        <dbReference type="ARBA" id="ARBA00023053"/>
    </source>
</evidence>
<evidence type="ECO:0000313" key="16">
    <source>
        <dbReference type="EMBL" id="GGC16750.1"/>
    </source>
</evidence>
<dbReference type="NCBIfam" id="TIGR01939">
    <property type="entry name" value="nqrD"/>
    <property type="match status" value="1"/>
</dbReference>
<keyword evidence="5 15" id="KW-0812">Transmembrane</keyword>
<keyword evidence="17" id="KW-1185">Reference proteome</keyword>
<feature type="transmembrane region" description="Helical" evidence="15">
    <location>
        <begin position="100"/>
        <end position="118"/>
    </location>
</feature>
<keyword evidence="10" id="KW-0406">Ion transport</keyword>
<evidence type="ECO:0000256" key="3">
    <source>
        <dbReference type="ARBA" id="ARBA00022475"/>
    </source>
</evidence>
<evidence type="ECO:0000256" key="7">
    <source>
        <dbReference type="ARBA" id="ARBA00022989"/>
    </source>
</evidence>
<keyword evidence="2" id="KW-0813">Transport</keyword>
<feature type="transmembrane region" description="Helical" evidence="15">
    <location>
        <begin position="45"/>
        <end position="62"/>
    </location>
</feature>
<keyword evidence="6" id="KW-1278">Translocase</keyword>
<accession>A0ABQ1L5E8</accession>
<evidence type="ECO:0000256" key="4">
    <source>
        <dbReference type="ARBA" id="ARBA00022519"/>
    </source>
</evidence>
<keyword evidence="14" id="KW-0535">Nitrogen fixation</keyword>
<dbReference type="Proteomes" id="UP000645462">
    <property type="component" value="Unassembled WGS sequence"/>
</dbReference>
<dbReference type="InterPro" id="IPR003667">
    <property type="entry name" value="NqrDE/RnfAE"/>
</dbReference>
<dbReference type="PIRSF" id="PIRSF006102">
    <property type="entry name" value="NQR_DE"/>
    <property type="match status" value="1"/>
</dbReference>
<dbReference type="NCBIfam" id="NF009070">
    <property type="entry name" value="PRK12405.1"/>
    <property type="match status" value="1"/>
</dbReference>
<keyword evidence="9" id="KW-0915">Sodium</keyword>
<sequence>MATRSDLWTTLTEPLIRQNPVTLQILGICSALAVTTSLATALTMSVSLTVVLTLSAVIISLIRRHIPDTIRLIVQIVIVASLVIVIDQVLQAFFAEISRALSIYVSLITTNCLVLGRTEAYARHHAPVPAAVDAFGNGLGYSLILLVIGGMRELFGRGQLFGWQALPLADAGGWFTPLSLMLLAPSAFFLLGGLVWAIRAMLPEQAEAPEHEPPADVRAAE</sequence>